<proteinExistence type="predicted"/>
<comment type="caution">
    <text evidence="2">The sequence shown here is derived from an EMBL/GenBank/DDBJ whole genome shotgun (WGS) entry which is preliminary data.</text>
</comment>
<feature type="chain" id="PRO_5017970914" description="Ig-like domain-containing protein" evidence="1">
    <location>
        <begin position="31"/>
        <end position="105"/>
    </location>
</feature>
<organism evidence="2 3">
    <name type="scientific">Falsigemmobacter faecalis</name>
    <dbReference type="NCBI Taxonomy" id="2488730"/>
    <lineage>
        <taxon>Bacteria</taxon>
        <taxon>Pseudomonadati</taxon>
        <taxon>Pseudomonadota</taxon>
        <taxon>Alphaproteobacteria</taxon>
        <taxon>Rhodobacterales</taxon>
        <taxon>Paracoccaceae</taxon>
        <taxon>Falsigemmobacter</taxon>
    </lineage>
</organism>
<dbReference type="OrthoDB" id="9869250at2"/>
<dbReference type="AlphaFoldDB" id="A0A3P3DR86"/>
<name>A0A3P3DR86_9RHOB</name>
<evidence type="ECO:0008006" key="4">
    <source>
        <dbReference type="Google" id="ProtNLM"/>
    </source>
</evidence>
<evidence type="ECO:0000256" key="1">
    <source>
        <dbReference type="SAM" id="SignalP"/>
    </source>
</evidence>
<gene>
    <name evidence="2" type="ORF">EG244_09240</name>
</gene>
<evidence type="ECO:0000313" key="3">
    <source>
        <dbReference type="Proteomes" id="UP000282125"/>
    </source>
</evidence>
<keyword evidence="1" id="KW-0732">Signal</keyword>
<sequence>MISLSCRPVLLTRPLMALLFGLSLPQPGFAGDSVKVTSLKPSTAGFYEVTAATPTAGRTITCILRDGAGKALSRNSWVSVAPETTVPIRHPDNNVVSAVCSATED</sequence>
<protein>
    <recommendedName>
        <fullName evidence="4">Ig-like domain-containing protein</fullName>
    </recommendedName>
</protein>
<keyword evidence="3" id="KW-1185">Reference proteome</keyword>
<dbReference type="RefSeq" id="WP_124964725.1">
    <property type="nucleotide sequence ID" value="NZ_RRAZ01000011.1"/>
</dbReference>
<dbReference type="EMBL" id="RRAZ01000011">
    <property type="protein sequence ID" value="RRH75158.1"/>
    <property type="molecule type" value="Genomic_DNA"/>
</dbReference>
<feature type="signal peptide" evidence="1">
    <location>
        <begin position="1"/>
        <end position="30"/>
    </location>
</feature>
<reference evidence="2 3" key="1">
    <citation type="submission" date="2018-11" db="EMBL/GenBank/DDBJ databases">
        <title>Gemmobacter sp. nov., YIM 102744-1 draft genome.</title>
        <authorList>
            <person name="Li G."/>
            <person name="Jiang Y."/>
        </authorList>
    </citation>
    <scope>NUCLEOTIDE SEQUENCE [LARGE SCALE GENOMIC DNA]</scope>
    <source>
        <strain evidence="2 3">YIM 102744-1</strain>
    </source>
</reference>
<dbReference type="Proteomes" id="UP000282125">
    <property type="component" value="Unassembled WGS sequence"/>
</dbReference>
<accession>A0A3P3DR86</accession>
<evidence type="ECO:0000313" key="2">
    <source>
        <dbReference type="EMBL" id="RRH75158.1"/>
    </source>
</evidence>